<dbReference type="RefSeq" id="WP_367880190.1">
    <property type="nucleotide sequence ID" value="NZ_JBFNXX010000073.1"/>
</dbReference>
<dbReference type="InterPro" id="IPR013328">
    <property type="entry name" value="6PGD_dom2"/>
</dbReference>
<comment type="similarity">
    <text evidence="1">Belongs to the HIBADH-related family.</text>
</comment>
<dbReference type="PANTHER" id="PTHR43060">
    <property type="entry name" value="3-HYDROXYISOBUTYRATE DEHYDROGENASE-LIKE 1, MITOCHONDRIAL-RELATED"/>
    <property type="match status" value="1"/>
</dbReference>
<dbReference type="Pfam" id="PF03446">
    <property type="entry name" value="NAD_binding_2"/>
    <property type="match status" value="1"/>
</dbReference>
<comment type="caution">
    <text evidence="6">The sequence shown here is derived from an EMBL/GenBank/DDBJ whole genome shotgun (WGS) entry which is preliminary data.</text>
</comment>
<evidence type="ECO:0000313" key="7">
    <source>
        <dbReference type="Proteomes" id="UP001556098"/>
    </source>
</evidence>
<keyword evidence="2 6" id="KW-0560">Oxidoreductase</keyword>
<protein>
    <submittedName>
        <fullName evidence="6">NAD(P)-dependent oxidoreductase</fullName>
        <ecNumber evidence="6">1.1.-.-</ecNumber>
    </submittedName>
</protein>
<feature type="domain" description="3-hydroxyisobutyrate dehydrogenase-like NAD-binding" evidence="5">
    <location>
        <begin position="170"/>
        <end position="289"/>
    </location>
</feature>
<dbReference type="InterPro" id="IPR036291">
    <property type="entry name" value="NAD(P)-bd_dom_sf"/>
</dbReference>
<accession>A0ABV3RU71</accession>
<dbReference type="PANTHER" id="PTHR43060:SF15">
    <property type="entry name" value="3-HYDROXYISOBUTYRATE DEHYDROGENASE-LIKE 1, MITOCHONDRIAL-RELATED"/>
    <property type="match status" value="1"/>
</dbReference>
<proteinExistence type="inferred from homology"/>
<dbReference type="PROSITE" id="PS00895">
    <property type="entry name" value="3_HYDROXYISOBUT_DH"/>
    <property type="match status" value="1"/>
</dbReference>
<dbReference type="EC" id="1.1.-.-" evidence="6"/>
<dbReference type="PIRSF" id="PIRSF000103">
    <property type="entry name" value="HIBADH"/>
    <property type="match status" value="1"/>
</dbReference>
<dbReference type="InterPro" id="IPR008927">
    <property type="entry name" value="6-PGluconate_DH-like_C_sf"/>
</dbReference>
<organism evidence="6 7">
    <name type="scientific">Sulfitobacter sediminis</name>
    <dbReference type="NCBI Taxonomy" id="3234186"/>
    <lineage>
        <taxon>Bacteria</taxon>
        <taxon>Pseudomonadati</taxon>
        <taxon>Pseudomonadota</taxon>
        <taxon>Alphaproteobacteria</taxon>
        <taxon>Rhodobacterales</taxon>
        <taxon>Roseobacteraceae</taxon>
        <taxon>Sulfitobacter</taxon>
    </lineage>
</organism>
<evidence type="ECO:0000259" key="5">
    <source>
        <dbReference type="Pfam" id="PF14833"/>
    </source>
</evidence>
<evidence type="ECO:0000256" key="1">
    <source>
        <dbReference type="ARBA" id="ARBA00009080"/>
    </source>
</evidence>
<feature type="domain" description="6-phosphogluconate dehydrogenase NADP-binding" evidence="4">
    <location>
        <begin position="8"/>
        <end position="167"/>
    </location>
</feature>
<sequence>MAETDAMLGFVGLGLMGLPMARRLLAAGCPLTVWNRSPKNAEAARADGARVAASATEVANATNIVFTCVTNTAAMEAVVFGPNGIAEANGEGKLLVDNSSIHPDATRAFAERLARINGMSWLDAPVSGGVAGAEAGTLAVLAGGRQADFDRVAPYLTHISQHATLMGGLGAGQTAKLCNQMIVGCTFVVIAEALRLAGNSGVDPRALIDAMSGGFADSRPLQIFGPRMLGRIDEPLGHVDVVLKDLDTSLDVGRGAMSPMPMTATASEIYRLLVVDGAGGAEFDAIYRLFGGEA</sequence>
<dbReference type="InterPro" id="IPR029154">
    <property type="entry name" value="HIBADH-like_NADP-bd"/>
</dbReference>
<dbReference type="EMBL" id="JBFNXX010000073">
    <property type="protein sequence ID" value="MEW9922504.1"/>
    <property type="molecule type" value="Genomic_DNA"/>
</dbReference>
<reference evidence="6 7" key="1">
    <citation type="submission" date="2024-07" db="EMBL/GenBank/DDBJ databases">
        <title>Marimonas sp.nov., isolated from tidal-flat sediment.</title>
        <authorList>
            <person name="Jayan J.N."/>
            <person name="Lee S.S."/>
        </authorList>
    </citation>
    <scope>NUCLEOTIDE SEQUENCE [LARGE SCALE GENOMIC DNA]</scope>
    <source>
        <strain evidence="6 7">MJW-29</strain>
    </source>
</reference>
<dbReference type="Gene3D" id="3.40.50.720">
    <property type="entry name" value="NAD(P)-binding Rossmann-like Domain"/>
    <property type="match status" value="1"/>
</dbReference>
<dbReference type="Pfam" id="PF14833">
    <property type="entry name" value="NAD_binding_11"/>
    <property type="match status" value="1"/>
</dbReference>
<keyword evidence="3" id="KW-0520">NAD</keyword>
<evidence type="ECO:0000259" key="4">
    <source>
        <dbReference type="Pfam" id="PF03446"/>
    </source>
</evidence>
<gene>
    <name evidence="6" type="ORF">AB2B41_23150</name>
</gene>
<dbReference type="Gene3D" id="1.10.1040.10">
    <property type="entry name" value="N-(1-d-carboxylethyl)-l-norvaline Dehydrogenase, domain 2"/>
    <property type="match status" value="1"/>
</dbReference>
<evidence type="ECO:0000256" key="3">
    <source>
        <dbReference type="ARBA" id="ARBA00023027"/>
    </source>
</evidence>
<evidence type="ECO:0000313" key="6">
    <source>
        <dbReference type="EMBL" id="MEW9922504.1"/>
    </source>
</evidence>
<dbReference type="InterPro" id="IPR015815">
    <property type="entry name" value="HIBADH-related"/>
</dbReference>
<dbReference type="GO" id="GO:0016491">
    <property type="term" value="F:oxidoreductase activity"/>
    <property type="evidence" value="ECO:0007669"/>
    <property type="project" value="UniProtKB-KW"/>
</dbReference>
<dbReference type="SUPFAM" id="SSF48179">
    <property type="entry name" value="6-phosphogluconate dehydrogenase C-terminal domain-like"/>
    <property type="match status" value="1"/>
</dbReference>
<keyword evidence="7" id="KW-1185">Reference proteome</keyword>
<evidence type="ECO:0000256" key="2">
    <source>
        <dbReference type="ARBA" id="ARBA00023002"/>
    </source>
</evidence>
<name>A0ABV3RU71_9RHOB</name>
<dbReference type="SUPFAM" id="SSF51735">
    <property type="entry name" value="NAD(P)-binding Rossmann-fold domains"/>
    <property type="match status" value="1"/>
</dbReference>
<dbReference type="InterPro" id="IPR002204">
    <property type="entry name" value="3-OH-isobutyrate_DH-rel_CS"/>
</dbReference>
<dbReference type="InterPro" id="IPR006115">
    <property type="entry name" value="6PGDH_NADP-bd"/>
</dbReference>
<dbReference type="Proteomes" id="UP001556098">
    <property type="component" value="Unassembled WGS sequence"/>
</dbReference>